<gene>
    <name evidence="2" type="ORF">BLA23254_07658</name>
</gene>
<organism evidence="2 3">
    <name type="scientific">Burkholderia lata (strain ATCC 17760 / DSM 23089 / LMG 22485 / NCIMB 9086 / R18194 / 383)</name>
    <dbReference type="NCBI Taxonomy" id="482957"/>
    <lineage>
        <taxon>Bacteria</taxon>
        <taxon>Pseudomonadati</taxon>
        <taxon>Pseudomonadota</taxon>
        <taxon>Betaproteobacteria</taxon>
        <taxon>Burkholderiales</taxon>
        <taxon>Burkholderiaceae</taxon>
        <taxon>Burkholderia</taxon>
        <taxon>Burkholderia cepacia complex</taxon>
    </lineage>
</organism>
<dbReference type="InterPro" id="IPR010657">
    <property type="entry name" value="ImpA_N"/>
</dbReference>
<feature type="domain" description="ImpA N-terminal" evidence="1">
    <location>
        <begin position="11"/>
        <end position="133"/>
    </location>
</feature>
<evidence type="ECO:0000313" key="3">
    <source>
        <dbReference type="Proteomes" id="UP000494218"/>
    </source>
</evidence>
<dbReference type="AlphaFoldDB" id="A0A6P2SW84"/>
<dbReference type="InterPro" id="IPR017740">
    <property type="entry name" value="TssA-like"/>
</dbReference>
<dbReference type="Pfam" id="PF06812">
    <property type="entry name" value="ImpA_N"/>
    <property type="match status" value="1"/>
</dbReference>
<proteinExistence type="predicted"/>
<dbReference type="EMBL" id="CABVPW010000064">
    <property type="protein sequence ID" value="VWC49384.1"/>
    <property type="molecule type" value="Genomic_DNA"/>
</dbReference>
<dbReference type="PANTHER" id="PTHR37951:SF1">
    <property type="entry name" value="TYPE VI SECRETION SYSTEM COMPONENT TSSA1"/>
    <property type="match status" value="1"/>
</dbReference>
<dbReference type="PANTHER" id="PTHR37951">
    <property type="entry name" value="CYTOPLASMIC PROTEIN-RELATED"/>
    <property type="match status" value="1"/>
</dbReference>
<name>A0A6P2SW84_BURL3</name>
<evidence type="ECO:0000313" key="2">
    <source>
        <dbReference type="EMBL" id="VWC49384.1"/>
    </source>
</evidence>
<dbReference type="Proteomes" id="UP000494218">
    <property type="component" value="Unassembled WGS sequence"/>
</dbReference>
<sequence>MMSDLDIAVLLEPLEGDTPCGESLIHDAEYDAIRNARRADDASVPAGVWQKPIKVADWQEVEERCSRVLSTRSKDLTIAAWLGEAWLNRHGLLALPQCLRLVVELCERYWGELYPLPRDGDLGFRAAPLTWMARAYPDLLAMQVEIFSGAEGLPGTLGQWKNATRTALAVRDRTDVPAAQREASDKACEVLQAAARATPASQLRMALASLEAAKPLVERLDAWCAPRLEHETPSFAVLFETMSEVKTLLMECLAMHPDDLLSPQLQVRAASGEDGEQTASSAGGMFWAATAPTSPTSREIAYRQLELIVDFLARYEPHSPVPYLIRRALEWGKKPLPELLRELISGDVEAQRLWTFLGVVGEGGTEI</sequence>
<reference evidence="2 3" key="1">
    <citation type="submission" date="2019-09" db="EMBL/GenBank/DDBJ databases">
        <authorList>
            <person name="Depoorter E."/>
        </authorList>
    </citation>
    <scope>NUCLEOTIDE SEQUENCE [LARGE SCALE GENOMIC DNA]</scope>
    <source>
        <strain evidence="2">LMG 23254</strain>
    </source>
</reference>
<dbReference type="RefSeq" id="WP_175035602.1">
    <property type="nucleotide sequence ID" value="NZ_CABVPW010000064.1"/>
</dbReference>
<accession>A0A6P2SW84</accession>
<protein>
    <submittedName>
        <fullName evidence="2">Type VI secretion system protein TssA</fullName>
    </submittedName>
</protein>
<dbReference type="NCBIfam" id="TIGR03363">
    <property type="entry name" value="VI_chp_8"/>
    <property type="match status" value="1"/>
</dbReference>
<evidence type="ECO:0000259" key="1">
    <source>
        <dbReference type="Pfam" id="PF06812"/>
    </source>
</evidence>